<dbReference type="PRINTS" id="PR00205">
    <property type="entry name" value="CADHERIN"/>
</dbReference>
<feature type="domain" description="Cadherin" evidence="10">
    <location>
        <begin position="127"/>
        <end position="190"/>
    </location>
</feature>
<feature type="compositionally biased region" description="Low complexity" evidence="9">
    <location>
        <begin position="425"/>
        <end position="456"/>
    </location>
</feature>
<feature type="region of interest" description="Disordered" evidence="9">
    <location>
        <begin position="481"/>
        <end position="515"/>
    </location>
</feature>
<dbReference type="InterPro" id="IPR020894">
    <property type="entry name" value="Cadherin_CS"/>
</dbReference>
<keyword evidence="12" id="KW-1185">Reference proteome</keyword>
<dbReference type="SMART" id="SM00112">
    <property type="entry name" value="CA"/>
    <property type="match status" value="3"/>
</dbReference>
<dbReference type="SUPFAM" id="SSF49313">
    <property type="entry name" value="Cadherin-like"/>
    <property type="match status" value="3"/>
</dbReference>
<evidence type="ECO:0000256" key="2">
    <source>
        <dbReference type="ARBA" id="ARBA00022692"/>
    </source>
</evidence>
<feature type="compositionally biased region" description="Basic and acidic residues" evidence="9">
    <location>
        <begin position="498"/>
        <end position="510"/>
    </location>
</feature>
<dbReference type="OrthoDB" id="6252479at2759"/>
<feature type="domain" description="Cadherin" evidence="10">
    <location>
        <begin position="289"/>
        <end position="399"/>
    </location>
</feature>
<keyword evidence="2" id="KW-0812">Transmembrane</keyword>
<evidence type="ECO:0000256" key="3">
    <source>
        <dbReference type="ARBA" id="ARBA00022737"/>
    </source>
</evidence>
<feature type="non-terminal residue" evidence="11">
    <location>
        <position position="544"/>
    </location>
</feature>
<dbReference type="InterPro" id="IPR050971">
    <property type="entry name" value="Cadherin-domain_protein"/>
</dbReference>
<evidence type="ECO:0000256" key="4">
    <source>
        <dbReference type="ARBA" id="ARBA00022837"/>
    </source>
</evidence>
<protein>
    <recommendedName>
        <fullName evidence="10">Cadherin domain-containing protein</fullName>
    </recommendedName>
</protein>
<dbReference type="CDD" id="cd11304">
    <property type="entry name" value="Cadherin_repeat"/>
    <property type="match status" value="3"/>
</dbReference>
<evidence type="ECO:0000256" key="7">
    <source>
        <dbReference type="ARBA" id="ARBA00023136"/>
    </source>
</evidence>
<proteinExistence type="predicted"/>
<dbReference type="Gene3D" id="2.60.40.60">
    <property type="entry name" value="Cadherins"/>
    <property type="match status" value="3"/>
</dbReference>
<feature type="domain" description="Cadherin" evidence="10">
    <location>
        <begin position="191"/>
        <end position="288"/>
    </location>
</feature>
<evidence type="ECO:0000256" key="1">
    <source>
        <dbReference type="ARBA" id="ARBA00004370"/>
    </source>
</evidence>
<keyword evidence="3" id="KW-0677">Repeat</keyword>
<feature type="compositionally biased region" description="Polar residues" evidence="9">
    <location>
        <begin position="488"/>
        <end position="497"/>
    </location>
</feature>
<dbReference type="PROSITE" id="PS50268">
    <property type="entry name" value="CADHERIN_2"/>
    <property type="match status" value="3"/>
</dbReference>
<evidence type="ECO:0000256" key="5">
    <source>
        <dbReference type="ARBA" id="ARBA00022889"/>
    </source>
</evidence>
<dbReference type="AlphaFoldDB" id="A0A7T8GXI8"/>
<organism evidence="11 12">
    <name type="scientific">Caligus rogercresseyi</name>
    <name type="common">Sea louse</name>
    <dbReference type="NCBI Taxonomy" id="217165"/>
    <lineage>
        <taxon>Eukaryota</taxon>
        <taxon>Metazoa</taxon>
        <taxon>Ecdysozoa</taxon>
        <taxon>Arthropoda</taxon>
        <taxon>Crustacea</taxon>
        <taxon>Multicrustacea</taxon>
        <taxon>Hexanauplia</taxon>
        <taxon>Copepoda</taxon>
        <taxon>Siphonostomatoida</taxon>
        <taxon>Caligidae</taxon>
        <taxon>Caligus</taxon>
    </lineage>
</organism>
<dbReference type="GO" id="GO:0005886">
    <property type="term" value="C:plasma membrane"/>
    <property type="evidence" value="ECO:0007669"/>
    <property type="project" value="InterPro"/>
</dbReference>
<dbReference type="GO" id="GO:0005911">
    <property type="term" value="C:cell-cell junction"/>
    <property type="evidence" value="ECO:0007669"/>
    <property type="project" value="TreeGrafter"/>
</dbReference>
<comment type="subcellular location">
    <subcellularLocation>
        <location evidence="1">Membrane</location>
    </subcellularLocation>
</comment>
<gene>
    <name evidence="11" type="ORF">FKW44_020262</name>
</gene>
<dbReference type="Pfam" id="PF00028">
    <property type="entry name" value="Cadherin"/>
    <property type="match status" value="1"/>
</dbReference>
<evidence type="ECO:0000313" key="12">
    <source>
        <dbReference type="Proteomes" id="UP000595437"/>
    </source>
</evidence>
<accession>A0A7T8GXI8</accession>
<keyword evidence="4 8" id="KW-0106">Calcium</keyword>
<dbReference type="InterPro" id="IPR002126">
    <property type="entry name" value="Cadherin-like_dom"/>
</dbReference>
<keyword evidence="6" id="KW-1133">Transmembrane helix</keyword>
<dbReference type="Proteomes" id="UP000595437">
    <property type="component" value="Chromosome 14"/>
</dbReference>
<evidence type="ECO:0000313" key="11">
    <source>
        <dbReference type="EMBL" id="QQP39391.1"/>
    </source>
</evidence>
<sequence length="544" mass="60756">VTKDSLLKPIYQVETNRPPIGLFFELFPEDSSYKIDSGSGNIYLTSLNITREETVKVRVHPAGEVSPLVEEDILVKFLDETQFDEGRSYFINNETVVSLEENVDVTATKIPLCKYHKSQNGGDPYVRIISGNEYNVFTLMEESLSLVLNKGLDYEHQSTHNVIIRMGSTSLSLCHVRVNVIDINDNEPEFPFQHFVSRLPENSPKGSSLLSNPIVIDKDLNDSLTFWTNSNEFNVDSQTGKIFSRQVFDFEQKNTYNFNYYVNDSVGHRTETRVSVLIESEDEYPPSFQKNSYFFAMSGLANPGDVIGQVKATDEDSGPDGRVYYYFSPKNDYFGIDETRGVITVIKELDTDVFNGPRREKRSPRELKLVLKAHSKRLNSLEASTIVSIKIEESLLPVASVESSLASWVQGVIGSSTSSDEKRQQQQQFKQFGFSSSSNNILNNMSSSGNRTASSSGDNLDMELSQTSGGYSEIVLDYDTAATGKPSGDTSVNPTRSEISEKSHRSASKGDDEDVEIRMINEGSYLSPDGSLFLMDDDKLSQSS</sequence>
<dbReference type="GO" id="GO:0005509">
    <property type="term" value="F:calcium ion binding"/>
    <property type="evidence" value="ECO:0007669"/>
    <property type="project" value="UniProtKB-UniRule"/>
</dbReference>
<dbReference type="InterPro" id="IPR015919">
    <property type="entry name" value="Cadherin-like_sf"/>
</dbReference>
<evidence type="ECO:0000256" key="8">
    <source>
        <dbReference type="PROSITE-ProRule" id="PRU00043"/>
    </source>
</evidence>
<dbReference type="EMBL" id="CP045903">
    <property type="protein sequence ID" value="QQP39391.1"/>
    <property type="molecule type" value="Genomic_DNA"/>
</dbReference>
<dbReference type="PANTHER" id="PTHR24025:SF31">
    <property type="entry name" value="NEURAL-CADHERIN"/>
    <property type="match status" value="1"/>
</dbReference>
<evidence type="ECO:0000256" key="9">
    <source>
        <dbReference type="SAM" id="MobiDB-lite"/>
    </source>
</evidence>
<feature type="region of interest" description="Disordered" evidence="9">
    <location>
        <begin position="416"/>
        <end position="464"/>
    </location>
</feature>
<dbReference type="PROSITE" id="PS00232">
    <property type="entry name" value="CADHERIN_1"/>
    <property type="match status" value="1"/>
</dbReference>
<feature type="non-terminal residue" evidence="11">
    <location>
        <position position="1"/>
    </location>
</feature>
<dbReference type="GO" id="GO:0007156">
    <property type="term" value="P:homophilic cell adhesion via plasma membrane adhesion molecules"/>
    <property type="evidence" value="ECO:0007669"/>
    <property type="project" value="InterPro"/>
</dbReference>
<evidence type="ECO:0000256" key="6">
    <source>
        <dbReference type="ARBA" id="ARBA00022989"/>
    </source>
</evidence>
<dbReference type="PANTHER" id="PTHR24025">
    <property type="entry name" value="DESMOGLEIN FAMILY MEMBER"/>
    <property type="match status" value="1"/>
</dbReference>
<keyword evidence="5" id="KW-0130">Cell adhesion</keyword>
<name>A0A7T8GXI8_CALRO</name>
<keyword evidence="7" id="KW-0472">Membrane</keyword>
<evidence type="ECO:0000259" key="10">
    <source>
        <dbReference type="PROSITE" id="PS50268"/>
    </source>
</evidence>
<reference evidence="12" key="1">
    <citation type="submission" date="2021-01" db="EMBL/GenBank/DDBJ databases">
        <title>Caligus Genome Assembly.</title>
        <authorList>
            <person name="Gallardo-Escarate C."/>
        </authorList>
    </citation>
    <scope>NUCLEOTIDE SEQUENCE [LARGE SCALE GENOMIC DNA]</scope>
</reference>